<keyword evidence="2" id="KW-1015">Disulfide bond</keyword>
<dbReference type="PANTHER" id="PTHR23199:SF12">
    <property type="entry name" value="NEUROTROPHIN 1-RELATED"/>
    <property type="match status" value="1"/>
</dbReference>
<dbReference type="GO" id="GO:0021556">
    <property type="term" value="P:central nervous system formation"/>
    <property type="evidence" value="ECO:0007669"/>
    <property type="project" value="TreeGrafter"/>
</dbReference>
<gene>
    <name evidence="4" type="ORF">APZ42_023657</name>
</gene>
<accession>A0A0P6BE69</accession>
<dbReference type="InterPro" id="IPR052444">
    <property type="entry name" value="Spz/Toll_ligand-like"/>
</dbReference>
<proteinExistence type="predicted"/>
<evidence type="ECO:0000313" key="5">
    <source>
        <dbReference type="Proteomes" id="UP000076858"/>
    </source>
</evidence>
<protein>
    <submittedName>
        <fullName evidence="4">Uncharacterized protein</fullName>
    </submittedName>
</protein>
<dbReference type="AlphaFoldDB" id="A0A0P6BE69"/>
<evidence type="ECO:0000313" key="4">
    <source>
        <dbReference type="EMBL" id="KZS11706.1"/>
    </source>
</evidence>
<dbReference type="GO" id="GO:0005615">
    <property type="term" value="C:extracellular space"/>
    <property type="evidence" value="ECO:0007669"/>
    <property type="project" value="UniProtKB-ARBA"/>
</dbReference>
<dbReference type="GO" id="GO:0045087">
    <property type="term" value="P:innate immune response"/>
    <property type="evidence" value="ECO:0007669"/>
    <property type="project" value="TreeGrafter"/>
</dbReference>
<name>A0A0P6BE69_9CRUS</name>
<dbReference type="Proteomes" id="UP000076858">
    <property type="component" value="Unassembled WGS sequence"/>
</dbReference>
<evidence type="ECO:0000256" key="2">
    <source>
        <dbReference type="ARBA" id="ARBA00023157"/>
    </source>
</evidence>
<dbReference type="Pfam" id="PF16077">
    <property type="entry name" value="Spaetzle"/>
    <property type="match status" value="1"/>
</dbReference>
<dbReference type="GO" id="GO:0005121">
    <property type="term" value="F:Toll binding"/>
    <property type="evidence" value="ECO:0007669"/>
    <property type="project" value="TreeGrafter"/>
</dbReference>
<comment type="caution">
    <text evidence="4">The sequence shown here is derived from an EMBL/GenBank/DDBJ whole genome shotgun (WGS) entry which is preliminary data.</text>
</comment>
<dbReference type="Gene3D" id="2.10.90.10">
    <property type="entry name" value="Cystine-knot cytokines"/>
    <property type="match status" value="1"/>
</dbReference>
<organism evidence="4 5">
    <name type="scientific">Daphnia magna</name>
    <dbReference type="NCBI Taxonomy" id="35525"/>
    <lineage>
        <taxon>Eukaryota</taxon>
        <taxon>Metazoa</taxon>
        <taxon>Ecdysozoa</taxon>
        <taxon>Arthropoda</taxon>
        <taxon>Crustacea</taxon>
        <taxon>Branchiopoda</taxon>
        <taxon>Diplostraca</taxon>
        <taxon>Cladocera</taxon>
        <taxon>Anomopoda</taxon>
        <taxon>Daphniidae</taxon>
        <taxon>Daphnia</taxon>
    </lineage>
</organism>
<keyword evidence="5" id="KW-1185">Reference proteome</keyword>
<keyword evidence="1" id="KW-0732">Signal</keyword>
<keyword evidence="3" id="KW-0325">Glycoprotein</keyword>
<dbReference type="GO" id="GO:0008083">
    <property type="term" value="F:growth factor activity"/>
    <property type="evidence" value="ECO:0007669"/>
    <property type="project" value="TreeGrafter"/>
</dbReference>
<evidence type="ECO:0000256" key="1">
    <source>
        <dbReference type="ARBA" id="ARBA00022729"/>
    </source>
</evidence>
<sequence>MTSIQQKKKVFTVWIIHCPSVERCSVVLHVNLDPAGNMKLIVGTVCLCLVHLGRAALWSAPLNPDQDHDSLDWRPIVERYSRRINHTQFEALGVDVKQNSSLFSFFHTNKIEDTQSRKTFCNPTAPPKCVDKTFGFCLSDSDYPEDEIKVATEFSEMANAFTYKLVDNSVDTELEYGHKKSSCPSVSLLVKPLRVRNVNGHWRVIVQEAGDIFQRERVVLCVNPDEYCQIPEYFGHVYCYSSRCSQQFLVRELLAFDPCNLERGVFVDSFKLQSACSCRFSRTAC</sequence>
<dbReference type="STRING" id="35525.A0A0P6BE69"/>
<dbReference type="PANTHER" id="PTHR23199">
    <property type="entry name" value="NEUROTROPHIN 1-RELATED"/>
    <property type="match status" value="1"/>
</dbReference>
<dbReference type="SUPFAM" id="SSF57501">
    <property type="entry name" value="Cystine-knot cytokines"/>
    <property type="match status" value="1"/>
</dbReference>
<dbReference type="InterPro" id="IPR029034">
    <property type="entry name" value="Cystine-knot_cytokine"/>
</dbReference>
<dbReference type="OrthoDB" id="6359065at2759"/>
<reference evidence="4 5" key="1">
    <citation type="submission" date="2016-03" db="EMBL/GenBank/DDBJ databases">
        <title>EvidentialGene: Evidence-directed Construction of Genes on Genomes.</title>
        <authorList>
            <person name="Gilbert D.G."/>
            <person name="Choi J.-H."/>
            <person name="Mockaitis K."/>
            <person name="Colbourne J."/>
            <person name="Pfrender M."/>
        </authorList>
    </citation>
    <scope>NUCLEOTIDE SEQUENCE [LARGE SCALE GENOMIC DNA]</scope>
    <source>
        <strain evidence="4 5">Xinb3</strain>
        <tissue evidence="4">Complete organism</tissue>
    </source>
</reference>
<dbReference type="EMBL" id="LRGB01001574">
    <property type="protein sequence ID" value="KZS11706.1"/>
    <property type="molecule type" value="Genomic_DNA"/>
</dbReference>
<dbReference type="InterPro" id="IPR032104">
    <property type="entry name" value="Spaetzle"/>
</dbReference>
<evidence type="ECO:0000256" key="3">
    <source>
        <dbReference type="ARBA" id="ARBA00023180"/>
    </source>
</evidence>